<dbReference type="SUPFAM" id="SSF52821">
    <property type="entry name" value="Rhodanese/Cell cycle control phosphatase"/>
    <property type="match status" value="1"/>
</dbReference>
<proteinExistence type="predicted"/>
<feature type="chain" id="PRO_5030533121" description="Rhodanese domain-containing protein" evidence="1">
    <location>
        <begin position="21"/>
        <end position="223"/>
    </location>
</feature>
<dbReference type="EMBL" id="HBIQ01088453">
    <property type="protein sequence ID" value="CAE0589007.1"/>
    <property type="molecule type" value="Transcribed_RNA"/>
</dbReference>
<sequence length="223" mass="23511">MKATALILLALRVVGSSACATDITDVDAFLNMEASFDLVIDVRNWDEYTGSGDAACNSGGDARKCDYGHHPSMSFLENPFRADKAAVYKVDNANTVEMAVVDALKRCYGTSIGATKIMTSCHSGSRSGFFQDKLVEAGFACANVYNFVPGARGIYQAWEAGNFSNATLMMLNETGNPGRFDYSACPFDTSGTSNTTSDPQVSGASGAAPWGLGLTAFLVGLLA</sequence>
<gene>
    <name evidence="2" type="ORF">SACU0126_LOCUS28207</name>
</gene>
<dbReference type="Gene3D" id="3.40.250.10">
    <property type="entry name" value="Rhodanese-like domain"/>
    <property type="match status" value="1"/>
</dbReference>
<dbReference type="InterPro" id="IPR036873">
    <property type="entry name" value="Rhodanese-like_dom_sf"/>
</dbReference>
<reference evidence="2" key="1">
    <citation type="submission" date="2021-01" db="EMBL/GenBank/DDBJ databases">
        <authorList>
            <person name="Corre E."/>
            <person name="Pelletier E."/>
            <person name="Niang G."/>
            <person name="Scheremetjew M."/>
            <person name="Finn R."/>
            <person name="Kale V."/>
            <person name="Holt S."/>
            <person name="Cochrane G."/>
            <person name="Meng A."/>
            <person name="Brown T."/>
            <person name="Cohen L."/>
        </authorList>
    </citation>
    <scope>NUCLEOTIDE SEQUENCE</scope>
    <source>
        <strain evidence="2">SPMC142</strain>
    </source>
</reference>
<name>A0A7S3TPS8_9SPIT</name>
<keyword evidence="1" id="KW-0732">Signal</keyword>
<dbReference type="AlphaFoldDB" id="A0A7S3TPS8"/>
<evidence type="ECO:0008006" key="3">
    <source>
        <dbReference type="Google" id="ProtNLM"/>
    </source>
</evidence>
<evidence type="ECO:0000313" key="2">
    <source>
        <dbReference type="EMBL" id="CAE0589007.1"/>
    </source>
</evidence>
<protein>
    <recommendedName>
        <fullName evidence="3">Rhodanese domain-containing protein</fullName>
    </recommendedName>
</protein>
<accession>A0A7S3TPS8</accession>
<feature type="signal peptide" evidence="1">
    <location>
        <begin position="1"/>
        <end position="20"/>
    </location>
</feature>
<evidence type="ECO:0000256" key="1">
    <source>
        <dbReference type="SAM" id="SignalP"/>
    </source>
</evidence>
<organism evidence="2">
    <name type="scientific">Strombidinopsis acuminata</name>
    <dbReference type="NCBI Taxonomy" id="141414"/>
    <lineage>
        <taxon>Eukaryota</taxon>
        <taxon>Sar</taxon>
        <taxon>Alveolata</taxon>
        <taxon>Ciliophora</taxon>
        <taxon>Intramacronucleata</taxon>
        <taxon>Spirotrichea</taxon>
        <taxon>Choreotrichia</taxon>
        <taxon>Choreotrichida</taxon>
        <taxon>Strombidinopsidae</taxon>
        <taxon>Strombidinopsis</taxon>
    </lineage>
</organism>